<gene>
    <name evidence="2" type="ORF">SAMN06295998_110107</name>
</gene>
<evidence type="ECO:0000256" key="1">
    <source>
        <dbReference type="SAM" id="MobiDB-lite"/>
    </source>
</evidence>
<feature type="non-terminal residue" evidence="2">
    <location>
        <position position="43"/>
    </location>
</feature>
<organism evidence="2 3">
    <name type="scientific">Primorskyibacter flagellatus</name>
    <dbReference type="NCBI Taxonomy" id="1387277"/>
    <lineage>
        <taxon>Bacteria</taxon>
        <taxon>Pseudomonadati</taxon>
        <taxon>Pseudomonadota</taxon>
        <taxon>Alphaproteobacteria</taxon>
        <taxon>Rhodobacterales</taxon>
        <taxon>Roseobacteraceae</taxon>
        <taxon>Primorskyibacter</taxon>
    </lineage>
</organism>
<proteinExistence type="predicted"/>
<dbReference type="Proteomes" id="UP000192330">
    <property type="component" value="Unassembled WGS sequence"/>
</dbReference>
<reference evidence="2 3" key="1">
    <citation type="submission" date="2017-04" db="EMBL/GenBank/DDBJ databases">
        <authorList>
            <person name="Afonso C.L."/>
            <person name="Miller P.J."/>
            <person name="Scott M.A."/>
            <person name="Spackman E."/>
            <person name="Goraichik I."/>
            <person name="Dimitrov K.M."/>
            <person name="Suarez D.L."/>
            <person name="Swayne D.E."/>
        </authorList>
    </citation>
    <scope>NUCLEOTIDE SEQUENCE [LARGE SCALE GENOMIC DNA]</scope>
    <source>
        <strain evidence="2 3">CGMCC 1.12644</strain>
    </source>
</reference>
<dbReference type="EMBL" id="FWYD01000010">
    <property type="protein sequence ID" value="SMC92102.1"/>
    <property type="molecule type" value="Genomic_DNA"/>
</dbReference>
<sequence>MTKQTPTETSKTYPPSSELSGKAHVDASGYERRYAASVSDPEA</sequence>
<accession>A0A1W2D4T3</accession>
<evidence type="ECO:0000313" key="3">
    <source>
        <dbReference type="Proteomes" id="UP000192330"/>
    </source>
</evidence>
<feature type="region of interest" description="Disordered" evidence="1">
    <location>
        <begin position="1"/>
        <end position="28"/>
    </location>
</feature>
<protein>
    <submittedName>
        <fullName evidence="2">Uncharacterized protein</fullName>
    </submittedName>
</protein>
<name>A0A1W2D4T3_9RHOB</name>
<keyword evidence="3" id="KW-1185">Reference proteome</keyword>
<feature type="compositionally biased region" description="Polar residues" evidence="1">
    <location>
        <begin position="1"/>
        <end position="19"/>
    </location>
</feature>
<evidence type="ECO:0000313" key="2">
    <source>
        <dbReference type="EMBL" id="SMC92102.1"/>
    </source>
</evidence>
<dbReference type="AlphaFoldDB" id="A0A1W2D4T3"/>